<protein>
    <submittedName>
        <fullName evidence="2">DnaQ-like DNA polymerase III subunit</fullName>
    </submittedName>
</protein>
<sequence>MSEPRILVIDIERQSALVDGVWDAKSKRYIHPNQIIEPARTICFAYHWIGEDEISFLAEWHFKGLQDNTKLAPGGGHKKMIQEAHKLLDEADYVVGWNSKAFDVKHLKAAFWAYNMTPPSPHVDLDLMVQTVNNFELMSARLDYVAKQSELEAKLEVDHRLWRKLRFSKGDELAEARERMCDYNVHDVQITAELYYKCLPWLKGMNVALFAETDDVTPMCVNCGSADLESRGWAPARTYRYRRYRCRECGKWNRGRKSFHRTELVGL</sequence>
<evidence type="ECO:0000313" key="3">
    <source>
        <dbReference type="Proteomes" id="UP000229090"/>
    </source>
</evidence>
<dbReference type="KEGG" id="vg:63210178"/>
<dbReference type="Pfam" id="PF13482">
    <property type="entry name" value="RNase_H_2"/>
    <property type="match status" value="1"/>
</dbReference>
<dbReference type="Gene3D" id="3.30.420.10">
    <property type="entry name" value="Ribonuclease H-like superfamily/Ribonuclease H"/>
    <property type="match status" value="1"/>
</dbReference>
<keyword evidence="3" id="KW-1185">Reference proteome</keyword>
<dbReference type="Proteomes" id="UP000229090">
    <property type="component" value="Segment"/>
</dbReference>
<evidence type="ECO:0000259" key="1">
    <source>
        <dbReference type="Pfam" id="PF13482"/>
    </source>
</evidence>
<dbReference type="GeneID" id="63210178"/>
<dbReference type="EMBL" id="MG009575">
    <property type="protein sequence ID" value="ATN94038.1"/>
    <property type="molecule type" value="Genomic_DNA"/>
</dbReference>
<dbReference type="InterPro" id="IPR012337">
    <property type="entry name" value="RNaseH-like_sf"/>
</dbReference>
<gene>
    <name evidence="2" type="primary">75</name>
    <name evidence="2" type="ORF">SEA_KUMAO_75</name>
</gene>
<accession>A0A2D1GQ02</accession>
<dbReference type="SUPFAM" id="SSF53098">
    <property type="entry name" value="Ribonuclease H-like"/>
    <property type="match status" value="1"/>
</dbReference>
<reference evidence="3" key="1">
    <citation type="submission" date="2017-09" db="EMBL/GenBank/DDBJ databases">
        <authorList>
            <person name="Ehlers B."/>
            <person name="Leendertz F.H."/>
        </authorList>
    </citation>
    <scope>NUCLEOTIDE SEQUENCE [LARGE SCALE GENOMIC DNA]</scope>
</reference>
<dbReference type="GO" id="GO:0003676">
    <property type="term" value="F:nucleic acid binding"/>
    <property type="evidence" value="ECO:0007669"/>
    <property type="project" value="InterPro"/>
</dbReference>
<dbReference type="RefSeq" id="YP_010013565.1">
    <property type="nucleotide sequence ID" value="NC_053512.1"/>
</dbReference>
<organism evidence="2 3">
    <name type="scientific">Mycobacterium phage Kumao</name>
    <dbReference type="NCBI Taxonomy" id="2041344"/>
    <lineage>
        <taxon>Viruses</taxon>
        <taxon>Duplodnaviria</taxon>
        <taxon>Heunggongvirae</taxon>
        <taxon>Uroviricota</taxon>
        <taxon>Caudoviricetes</taxon>
        <taxon>Vilmaviridae</taxon>
        <taxon>Kumaovirus</taxon>
        <taxon>Kumaovirus kumao</taxon>
    </lineage>
</organism>
<dbReference type="InterPro" id="IPR038720">
    <property type="entry name" value="YprB_RNase_H-like_dom"/>
</dbReference>
<proteinExistence type="predicted"/>
<feature type="domain" description="YprB ribonuclease H-like" evidence="1">
    <location>
        <begin position="78"/>
        <end position="197"/>
    </location>
</feature>
<name>A0A2D1GQ02_9CAUD</name>
<evidence type="ECO:0000313" key="2">
    <source>
        <dbReference type="EMBL" id="ATN94038.1"/>
    </source>
</evidence>
<dbReference type="InterPro" id="IPR036397">
    <property type="entry name" value="RNaseH_sf"/>
</dbReference>